<sequence>MSNAANKAARDGITILDGGMGRLLEQLGAPFRLPEWSALALIEAPEYVTRAHQIYADSGAQVLTTNTFGLVPHMLGEARFRLQARSLAGLAGQLARGAADRAGAAHPLSPVRVAGSLPPPFESYRPEKFIPARAGEILAPLVTGLAPWIDFWLIETQSSTLEALTALETVRRASDLPVFVAYTLKDEAGRAGPPELRSGEPVAAAAAATLLAGAAGILFNCSQPEAMGEAIVAARRIIDASATPAAALGVYANAFMPEPPSDEPYAGLSRLRDDLDPDNYLKWIRRWVGQGATLVGGCCGIGPAHIAAIRDAGPFSR</sequence>
<evidence type="ECO:0000256" key="3">
    <source>
        <dbReference type="PIRSR" id="PIRSR037505-2"/>
    </source>
</evidence>
<dbReference type="InterPro" id="IPR017226">
    <property type="entry name" value="BHMT-like"/>
</dbReference>
<comment type="caution">
    <text evidence="6">The sequence shown here is derived from an EMBL/GenBank/DDBJ whole genome shotgun (WGS) entry which is preliminary data.</text>
</comment>
<dbReference type="GO" id="GO:0008270">
    <property type="term" value="F:zinc ion binding"/>
    <property type="evidence" value="ECO:0007669"/>
    <property type="project" value="InterPro"/>
</dbReference>
<evidence type="ECO:0000256" key="1">
    <source>
        <dbReference type="ARBA" id="ARBA00022603"/>
    </source>
</evidence>
<feature type="domain" description="Hcy-binding" evidence="5">
    <location>
        <begin position="2"/>
        <end position="313"/>
    </location>
</feature>
<keyword evidence="7" id="KW-1185">Reference proteome</keyword>
<keyword evidence="3 4" id="KW-0862">Zinc</keyword>
<dbReference type="Proteomes" id="UP000461443">
    <property type="component" value="Unassembled WGS sequence"/>
</dbReference>
<feature type="binding site" evidence="3 4">
    <location>
        <position position="221"/>
    </location>
    <ligand>
        <name>Zn(2+)</name>
        <dbReference type="ChEBI" id="CHEBI:29105"/>
    </ligand>
</feature>
<protein>
    <submittedName>
        <fullName evidence="6">Homocysteine S-methyltransferase</fullName>
    </submittedName>
</protein>
<gene>
    <name evidence="6" type="ORF">GRH90_02665</name>
</gene>
<dbReference type="PANTHER" id="PTHR11103">
    <property type="entry name" value="SLR1189 PROTEIN"/>
    <property type="match status" value="1"/>
</dbReference>
<proteinExistence type="predicted"/>
<dbReference type="GO" id="GO:0009086">
    <property type="term" value="P:methionine biosynthetic process"/>
    <property type="evidence" value="ECO:0007669"/>
    <property type="project" value="InterPro"/>
</dbReference>
<keyword evidence="1 4" id="KW-0489">Methyltransferase</keyword>
<dbReference type="PANTHER" id="PTHR11103:SF18">
    <property type="entry name" value="SLR1189 PROTEIN"/>
    <property type="match status" value="1"/>
</dbReference>
<accession>A0A845SE67</accession>
<evidence type="ECO:0000313" key="6">
    <source>
        <dbReference type="EMBL" id="NDL61667.1"/>
    </source>
</evidence>
<dbReference type="Pfam" id="PF02574">
    <property type="entry name" value="S-methyl_trans"/>
    <property type="match status" value="1"/>
</dbReference>
<reference evidence="6 7" key="2">
    <citation type="submission" date="2020-02" db="EMBL/GenBank/DDBJ databases">
        <title>The new genus of Enterobacteriales.</title>
        <authorList>
            <person name="Kim I.S."/>
        </authorList>
    </citation>
    <scope>NUCLEOTIDE SEQUENCE [LARGE SCALE GENOMIC DNA]</scope>
    <source>
        <strain evidence="6 7">SAP-6</strain>
    </source>
</reference>
<dbReference type="SUPFAM" id="SSF82282">
    <property type="entry name" value="Homocysteine S-methyltransferase"/>
    <property type="match status" value="1"/>
</dbReference>
<dbReference type="AlphaFoldDB" id="A0A845SE67"/>
<dbReference type="GO" id="GO:0032259">
    <property type="term" value="P:methylation"/>
    <property type="evidence" value="ECO:0007669"/>
    <property type="project" value="UniProtKB-KW"/>
</dbReference>
<dbReference type="InterPro" id="IPR003726">
    <property type="entry name" value="HCY_dom"/>
</dbReference>
<feature type="binding site" evidence="3 4">
    <location>
        <position position="299"/>
    </location>
    <ligand>
        <name>Zn(2+)</name>
        <dbReference type="ChEBI" id="CHEBI:29105"/>
    </ligand>
</feature>
<dbReference type="PROSITE" id="PS50970">
    <property type="entry name" value="HCY"/>
    <property type="match status" value="1"/>
</dbReference>
<dbReference type="GO" id="GO:0008168">
    <property type="term" value="F:methyltransferase activity"/>
    <property type="evidence" value="ECO:0007669"/>
    <property type="project" value="UniProtKB-UniRule"/>
</dbReference>
<organism evidence="6 7">
    <name type="scientific">Acerihabitans arboris</name>
    <dbReference type="NCBI Taxonomy" id="2691583"/>
    <lineage>
        <taxon>Bacteria</taxon>
        <taxon>Pseudomonadati</taxon>
        <taxon>Pseudomonadota</taxon>
        <taxon>Gammaproteobacteria</taxon>
        <taxon>Enterobacterales</taxon>
        <taxon>Pectobacteriaceae</taxon>
        <taxon>Acerihabitans</taxon>
    </lineage>
</organism>
<dbReference type="RefSeq" id="WP_162364357.1">
    <property type="nucleotide sequence ID" value="NZ_WUBS01000002.1"/>
</dbReference>
<dbReference type="Gene3D" id="3.20.20.330">
    <property type="entry name" value="Homocysteine-binding-like domain"/>
    <property type="match status" value="1"/>
</dbReference>
<comment type="cofactor">
    <cofactor evidence="3">
        <name>Zn(2+)</name>
        <dbReference type="ChEBI" id="CHEBI:29105"/>
    </cofactor>
    <text evidence="3">Binds 1 zinc ion per subunit.</text>
</comment>
<dbReference type="PIRSF" id="PIRSF037505">
    <property type="entry name" value="Betaine_HMT"/>
    <property type="match status" value="1"/>
</dbReference>
<evidence type="ECO:0000256" key="2">
    <source>
        <dbReference type="ARBA" id="ARBA00022679"/>
    </source>
</evidence>
<keyword evidence="3 4" id="KW-0479">Metal-binding</keyword>
<name>A0A845SE67_9GAMM</name>
<dbReference type="InterPro" id="IPR036589">
    <property type="entry name" value="HCY_dom_sf"/>
</dbReference>
<evidence type="ECO:0000259" key="5">
    <source>
        <dbReference type="PROSITE" id="PS50970"/>
    </source>
</evidence>
<evidence type="ECO:0000313" key="7">
    <source>
        <dbReference type="Proteomes" id="UP000461443"/>
    </source>
</evidence>
<dbReference type="EMBL" id="WUBS01000002">
    <property type="protein sequence ID" value="NDL61667.1"/>
    <property type="molecule type" value="Genomic_DNA"/>
</dbReference>
<feature type="binding site" evidence="3 4">
    <location>
        <position position="298"/>
    </location>
    <ligand>
        <name>Zn(2+)</name>
        <dbReference type="ChEBI" id="CHEBI:29105"/>
    </ligand>
</feature>
<evidence type="ECO:0000256" key="4">
    <source>
        <dbReference type="PROSITE-ProRule" id="PRU00333"/>
    </source>
</evidence>
<reference evidence="6 7" key="1">
    <citation type="submission" date="2019-12" db="EMBL/GenBank/DDBJ databases">
        <authorList>
            <person name="Lee S.D."/>
        </authorList>
    </citation>
    <scope>NUCLEOTIDE SEQUENCE [LARGE SCALE GENOMIC DNA]</scope>
    <source>
        <strain evidence="6 7">SAP-6</strain>
    </source>
</reference>
<keyword evidence="2 4" id="KW-0808">Transferase</keyword>